<evidence type="ECO:0000313" key="1">
    <source>
        <dbReference type="EMBL" id="MDM5147698.1"/>
    </source>
</evidence>
<sequence length="199" mass="21805">MPTILPTTSSGAERRLDESTDNRLAKIPRASGTNGLISSLYNPDTITPELLSVLAYALSVDRWDAEWSDDSKREVLREAAELHRIKGTDQAVIGALATAGIYVQIRHWYEADGASWPTEFQANGNPLPFTMVIIINSIAAGAQAHQTKKIIENNKRASVHYQVITQASSQGDIYVTVGGVWETLGRARTRVASDWTIVV</sequence>
<accession>A0ABT7QLV3</accession>
<reference evidence="1" key="1">
    <citation type="submission" date="2022-08" db="EMBL/GenBank/DDBJ databases">
        <authorList>
            <person name="Dzunkova M."/>
            <person name="La Clair J."/>
            <person name="Tyml T."/>
            <person name="Doud D."/>
            <person name="Schulz F."/>
            <person name="Piquer S."/>
            <person name="Porcel Sanchis D."/>
            <person name="Osborn A."/>
            <person name="Robinson D."/>
            <person name="Louie K.B."/>
            <person name="Bowen B.P."/>
            <person name="Bowers R."/>
            <person name="Lee J."/>
            <person name="Arnau Llombart V."/>
            <person name="Diaz Villanueva W."/>
            <person name="Gosliner T."/>
            <person name="Northen T."/>
            <person name="Cheng J.-F."/>
            <person name="Burkart M.D."/>
            <person name="Woyke T."/>
        </authorList>
    </citation>
    <scope>NUCLEOTIDE SEQUENCE</scope>
    <source>
        <strain evidence="1">Df01</strain>
    </source>
</reference>
<protein>
    <submittedName>
        <fullName evidence="1">Phage tail protein I</fullName>
    </submittedName>
</protein>
<name>A0ABT7QLV3_9GAMM</name>
<gene>
    <name evidence="1" type="ORF">NQX30_04845</name>
</gene>
<dbReference type="InterPro" id="IPR006521">
    <property type="entry name" value="Tail_protein_I"/>
</dbReference>
<comment type="caution">
    <text evidence="1">The sequence shown here is derived from an EMBL/GenBank/DDBJ whole genome shotgun (WGS) entry which is preliminary data.</text>
</comment>
<dbReference type="Proteomes" id="UP001168167">
    <property type="component" value="Unassembled WGS sequence"/>
</dbReference>
<dbReference type="NCBIfam" id="TIGR01634">
    <property type="entry name" value="tail_P2_I"/>
    <property type="match status" value="1"/>
</dbReference>
<keyword evidence="2" id="KW-1185">Reference proteome</keyword>
<organism evidence="1 2">
    <name type="scientific">Candidatus Doriopsillibacter californiensis</name>
    <dbReference type="NCBI Taxonomy" id="2970740"/>
    <lineage>
        <taxon>Bacteria</taxon>
        <taxon>Pseudomonadati</taxon>
        <taxon>Pseudomonadota</taxon>
        <taxon>Gammaproteobacteria</taxon>
        <taxon>Candidatus Tethybacterales</taxon>
        <taxon>Candidatus Persebacteraceae</taxon>
        <taxon>Candidatus Doriopsillibacter</taxon>
    </lineage>
</organism>
<dbReference type="Pfam" id="PF09684">
    <property type="entry name" value="Tail_P2_I"/>
    <property type="match status" value="1"/>
</dbReference>
<reference evidence="1" key="2">
    <citation type="journal article" date="2023" name="Microbiome">
        <title>Synthase-selected sorting approach identifies a beta-lactone synthase in a nudibranch symbiotic bacterium.</title>
        <authorList>
            <person name="Dzunkova M."/>
            <person name="La Clair J.J."/>
            <person name="Tyml T."/>
            <person name="Doud D."/>
            <person name="Schulz F."/>
            <person name="Piquer-Esteban S."/>
            <person name="Porcel Sanchis D."/>
            <person name="Osborn A."/>
            <person name="Robinson D."/>
            <person name="Louie K.B."/>
            <person name="Bowen B.P."/>
            <person name="Bowers R.M."/>
            <person name="Lee J."/>
            <person name="Arnau V."/>
            <person name="Diaz-Villanueva W."/>
            <person name="Stepanauskas R."/>
            <person name="Gosliner T."/>
            <person name="Date S.V."/>
            <person name="Northen T.R."/>
            <person name="Cheng J.F."/>
            <person name="Burkart M.D."/>
            <person name="Woyke T."/>
        </authorList>
    </citation>
    <scope>NUCLEOTIDE SEQUENCE</scope>
    <source>
        <strain evidence="1">Df01</strain>
    </source>
</reference>
<dbReference type="EMBL" id="JANQAO010000003">
    <property type="protein sequence ID" value="MDM5147698.1"/>
    <property type="molecule type" value="Genomic_DNA"/>
</dbReference>
<proteinExistence type="predicted"/>
<evidence type="ECO:0000313" key="2">
    <source>
        <dbReference type="Proteomes" id="UP001168167"/>
    </source>
</evidence>